<reference evidence="1" key="1">
    <citation type="submission" date="2022-05" db="EMBL/GenBank/DDBJ databases">
        <authorList>
            <person name="Colautti A."/>
            <person name="Iacumin L."/>
        </authorList>
    </citation>
    <scope>NUCLEOTIDE SEQUENCE</scope>
    <source>
        <strain evidence="1">DSM 30747</strain>
    </source>
</reference>
<dbReference type="RefSeq" id="WP_269923452.1">
    <property type="nucleotide sequence ID" value="NZ_JAMKBI010000025.1"/>
</dbReference>
<organism evidence="1 2">
    <name type="scientific">Psychrobacillus psychrodurans</name>
    <dbReference type="NCBI Taxonomy" id="126157"/>
    <lineage>
        <taxon>Bacteria</taxon>
        <taxon>Bacillati</taxon>
        <taxon>Bacillota</taxon>
        <taxon>Bacilli</taxon>
        <taxon>Bacillales</taxon>
        <taxon>Bacillaceae</taxon>
        <taxon>Psychrobacillus</taxon>
    </lineage>
</organism>
<evidence type="ECO:0000313" key="1">
    <source>
        <dbReference type="EMBL" id="MCZ8535490.1"/>
    </source>
</evidence>
<evidence type="ECO:0000313" key="2">
    <source>
        <dbReference type="Proteomes" id="UP001152172"/>
    </source>
</evidence>
<dbReference type="EMBL" id="JAMKBI010000025">
    <property type="protein sequence ID" value="MCZ8535490.1"/>
    <property type="molecule type" value="Genomic_DNA"/>
</dbReference>
<protein>
    <submittedName>
        <fullName evidence="1">Uncharacterized protein</fullName>
    </submittedName>
</protein>
<sequence>MANTFFPIVSTFVKATAGYHPENTDYKVSIGYEITDGDDNCLVSKVQIRYDGKISGRRSASFPFGSNDWNEVKEAMDRVEDFYAKQTNKALRNCII</sequence>
<accession>A0A9X3LCM4</accession>
<comment type="caution">
    <text evidence="1">The sequence shown here is derived from an EMBL/GenBank/DDBJ whole genome shotgun (WGS) entry which is preliminary data.</text>
</comment>
<dbReference type="Proteomes" id="UP001152172">
    <property type="component" value="Unassembled WGS sequence"/>
</dbReference>
<proteinExistence type="predicted"/>
<dbReference type="AlphaFoldDB" id="A0A9X3LCM4"/>
<name>A0A9X3LCM4_9BACI</name>
<gene>
    <name evidence="1" type="ORF">M9R61_19515</name>
</gene>
<keyword evidence="2" id="KW-1185">Reference proteome</keyword>